<feature type="domain" description="Glycosyl transferase family 1" evidence="1">
    <location>
        <begin position="270"/>
        <end position="431"/>
    </location>
</feature>
<proteinExistence type="predicted"/>
<dbReference type="Pfam" id="PF13579">
    <property type="entry name" value="Glyco_trans_4_4"/>
    <property type="match status" value="1"/>
</dbReference>
<gene>
    <name evidence="3" type="ORF">KQ910_16800</name>
</gene>
<keyword evidence="4" id="KW-1185">Reference proteome</keyword>
<evidence type="ECO:0000259" key="1">
    <source>
        <dbReference type="Pfam" id="PF00534"/>
    </source>
</evidence>
<dbReference type="GO" id="GO:0016757">
    <property type="term" value="F:glycosyltransferase activity"/>
    <property type="evidence" value="ECO:0007669"/>
    <property type="project" value="UniProtKB-KW"/>
</dbReference>
<organism evidence="3 4">
    <name type="scientific">Reyranella humidisoli</name>
    <dbReference type="NCBI Taxonomy" id="2849149"/>
    <lineage>
        <taxon>Bacteria</taxon>
        <taxon>Pseudomonadati</taxon>
        <taxon>Pseudomonadota</taxon>
        <taxon>Alphaproteobacteria</taxon>
        <taxon>Hyphomicrobiales</taxon>
        <taxon>Reyranellaceae</taxon>
        <taxon>Reyranella</taxon>
    </lineage>
</organism>
<dbReference type="Pfam" id="PF00534">
    <property type="entry name" value="Glycos_transf_1"/>
    <property type="match status" value="1"/>
</dbReference>
<comment type="caution">
    <text evidence="3">The sequence shown here is derived from an EMBL/GenBank/DDBJ whole genome shotgun (WGS) entry which is preliminary data.</text>
</comment>
<dbReference type="PANTHER" id="PTHR45947">
    <property type="entry name" value="SULFOQUINOVOSYL TRANSFERASE SQD2"/>
    <property type="match status" value="1"/>
</dbReference>
<keyword evidence="3" id="KW-0328">Glycosyltransferase</keyword>
<evidence type="ECO:0000313" key="4">
    <source>
        <dbReference type="Proteomes" id="UP000727907"/>
    </source>
</evidence>
<dbReference type="RefSeq" id="WP_216962659.1">
    <property type="nucleotide sequence ID" value="NZ_JAHOPB010000001.1"/>
</dbReference>
<dbReference type="EC" id="2.4.-.-" evidence="3"/>
<dbReference type="EMBL" id="JAHOPB010000001">
    <property type="protein sequence ID" value="MBU8875436.1"/>
    <property type="molecule type" value="Genomic_DNA"/>
</dbReference>
<protein>
    <submittedName>
        <fullName evidence="3">Glycosyltransferase</fullName>
        <ecNumber evidence="3">2.4.-.-</ecNumber>
    </submittedName>
</protein>
<dbReference type="Proteomes" id="UP000727907">
    <property type="component" value="Unassembled WGS sequence"/>
</dbReference>
<dbReference type="InterPro" id="IPR001296">
    <property type="entry name" value="Glyco_trans_1"/>
</dbReference>
<keyword evidence="3" id="KW-0808">Transferase</keyword>
<name>A0ABS6IM70_9HYPH</name>
<accession>A0ABS6IM70</accession>
<evidence type="ECO:0000259" key="2">
    <source>
        <dbReference type="Pfam" id="PF13579"/>
    </source>
</evidence>
<feature type="domain" description="Glycosyltransferase subfamily 4-like N-terminal" evidence="2">
    <location>
        <begin position="31"/>
        <end position="253"/>
    </location>
</feature>
<dbReference type="InterPro" id="IPR050194">
    <property type="entry name" value="Glycosyltransferase_grp1"/>
</dbReference>
<dbReference type="PANTHER" id="PTHR45947:SF13">
    <property type="entry name" value="TRANSFERASE"/>
    <property type="match status" value="1"/>
</dbReference>
<dbReference type="InterPro" id="IPR028098">
    <property type="entry name" value="Glyco_trans_4-like_N"/>
</dbReference>
<evidence type="ECO:0000313" key="3">
    <source>
        <dbReference type="EMBL" id="MBU8875436.1"/>
    </source>
</evidence>
<sequence length="462" mass="51043">MTLPAASAGGRPGRRLRVVHCVGFYFPDSTGGTEVYVRDLVTALSAHAIDNTIIAATDGAYDRYTWNGVEVVRYPIDAPEIQKVRDRSVRKRRTMFQELVESARPDLFHLHSWTSGAGLRHLRQVARMDIPSVVTMHVPSPICMRGTMLLNDEKPCDGLIDDRRCAECWALDRGLPAPAAYLLSRLPRWDVSDSVISRVSQRAATLLSARAAAATKARQLRSMATLSERIVAPSEWVRAALAENAIPPEKIVVSGQSASAEFSDRKQRPLEGAGRREIVIGFLGRLERYKGADMLVRALELLPADLPVQLRIAGIGQDARFAKRMERAAQKDTRIQLMGLVKHEKVPEFLADIDVLAVPSRYMETGPIVVQEARALGIPVMGADLGGISERVHHGVDGWLLPFDDPRPWAEAIRVAATDRAEVARLSGNMRRTRSIDDVADDMATLYRDIMANRPALAELGR</sequence>
<reference evidence="3 4" key="1">
    <citation type="submission" date="2021-06" db="EMBL/GenBank/DDBJ databases">
        <authorList>
            <person name="Lee D.H."/>
        </authorList>
    </citation>
    <scope>NUCLEOTIDE SEQUENCE [LARGE SCALE GENOMIC DNA]</scope>
    <source>
        <strain evidence="3 4">MMS21-HV4-11</strain>
    </source>
</reference>